<comment type="caution">
    <text evidence="8">The sequence shown here is derived from an EMBL/GenBank/DDBJ whole genome shotgun (WGS) entry which is preliminary data.</text>
</comment>
<keyword evidence="6" id="KW-0963">Cytoplasm</keyword>
<feature type="binding site" evidence="6">
    <location>
        <begin position="221"/>
        <end position="226"/>
    </location>
    <ligand>
        <name>GTP</name>
        <dbReference type="ChEBI" id="CHEBI:37565"/>
    </ligand>
</feature>
<dbReference type="Proteomes" id="UP000315344">
    <property type="component" value="Unassembled WGS sequence"/>
</dbReference>
<dbReference type="Pfam" id="PF12631">
    <property type="entry name" value="MnmE_helical"/>
    <property type="match status" value="1"/>
</dbReference>
<dbReference type="EC" id="3.6.-.-" evidence="6"/>
<dbReference type="InterPro" id="IPR018948">
    <property type="entry name" value="GTP-bd_TrmE_N"/>
</dbReference>
<keyword evidence="2 6" id="KW-0819">tRNA processing</keyword>
<dbReference type="InterPro" id="IPR027368">
    <property type="entry name" value="MnmE_dom2"/>
</dbReference>
<comment type="subcellular location">
    <subcellularLocation>
        <location evidence="6">Cytoplasm</location>
    </subcellularLocation>
</comment>
<keyword evidence="6" id="KW-0460">Magnesium</keyword>
<feature type="domain" description="TrmE-type G" evidence="7">
    <location>
        <begin position="211"/>
        <end position="348"/>
    </location>
</feature>
<comment type="caution">
    <text evidence="6">Lacks conserved residue(s) required for the propagation of feature annotation.</text>
</comment>
<comment type="similarity">
    <text evidence="1 6">Belongs to the TRAFAC class TrmE-Era-EngA-EngB-Septin-like GTPase superfamily. TrmE GTPase family.</text>
</comment>
<dbReference type="SUPFAM" id="SSF52540">
    <property type="entry name" value="P-loop containing nucleoside triphosphate hydrolases"/>
    <property type="match status" value="1"/>
</dbReference>
<dbReference type="InterPro" id="IPR025867">
    <property type="entry name" value="MnmE_helical"/>
</dbReference>
<feature type="binding site" evidence="6">
    <location>
        <position position="115"/>
    </location>
    <ligand>
        <name>(6S)-5-formyl-5,6,7,8-tetrahydrofolate</name>
        <dbReference type="ChEBI" id="CHEBI:57457"/>
    </ligand>
</feature>
<dbReference type="Pfam" id="PF01926">
    <property type="entry name" value="MMR_HSR1"/>
    <property type="match status" value="1"/>
</dbReference>
<feature type="binding site" evidence="6">
    <location>
        <position position="419"/>
    </location>
    <ligand>
        <name>(6S)-5-formyl-5,6,7,8-tetrahydrofolate</name>
        <dbReference type="ChEBI" id="CHEBI:57457"/>
    </ligand>
</feature>
<dbReference type="SUPFAM" id="SSF116878">
    <property type="entry name" value="TrmE connector domain"/>
    <property type="match status" value="1"/>
</dbReference>
<dbReference type="Pfam" id="PF10396">
    <property type="entry name" value="TrmE_N"/>
    <property type="match status" value="1"/>
</dbReference>
<dbReference type="CDD" id="cd14858">
    <property type="entry name" value="TrmE_N"/>
    <property type="match status" value="1"/>
</dbReference>
<comment type="subunit">
    <text evidence="6">Homodimer. Heterotetramer of two MnmE and two MnmG subunits.</text>
</comment>
<dbReference type="Gene3D" id="3.30.1360.120">
    <property type="entry name" value="Probable tRNA modification gtpase trme, domain 1"/>
    <property type="match status" value="1"/>
</dbReference>
<evidence type="ECO:0000259" key="7">
    <source>
        <dbReference type="PROSITE" id="PS51709"/>
    </source>
</evidence>
<dbReference type="GO" id="GO:0003924">
    <property type="term" value="F:GTPase activity"/>
    <property type="evidence" value="ECO:0007669"/>
    <property type="project" value="UniProtKB-UniRule"/>
</dbReference>
<dbReference type="PANTHER" id="PTHR42714:SF2">
    <property type="entry name" value="TRNA MODIFICATION GTPASE GTPBP3, MITOCHONDRIAL"/>
    <property type="match status" value="1"/>
</dbReference>
<dbReference type="Gene3D" id="3.40.50.300">
    <property type="entry name" value="P-loop containing nucleotide triphosphate hydrolases"/>
    <property type="match status" value="1"/>
</dbReference>
<reference evidence="8 9" key="1">
    <citation type="journal article" date="2017" name="Nat. Commun.">
        <title>In situ click chemistry generation of cyclooxygenase-2 inhibitors.</title>
        <authorList>
            <person name="Bhardwaj A."/>
            <person name="Kaur J."/>
            <person name="Wuest M."/>
            <person name="Wuest F."/>
        </authorList>
    </citation>
    <scope>NUCLEOTIDE SEQUENCE [LARGE SCALE GENOMIC DNA]</scope>
    <source>
        <strain evidence="8">S2_012_000_R3_94</strain>
    </source>
</reference>
<dbReference type="CDD" id="cd04164">
    <property type="entry name" value="trmE"/>
    <property type="match status" value="1"/>
</dbReference>
<dbReference type="InterPro" id="IPR031168">
    <property type="entry name" value="G_TrmE"/>
</dbReference>
<keyword evidence="4 6" id="KW-0630">Potassium</keyword>
<feature type="binding site" evidence="6">
    <location>
        <position position="20"/>
    </location>
    <ligand>
        <name>(6S)-5-formyl-5,6,7,8-tetrahydrofolate</name>
        <dbReference type="ChEBI" id="CHEBI:57457"/>
    </ligand>
</feature>
<evidence type="ECO:0000313" key="9">
    <source>
        <dbReference type="Proteomes" id="UP000315344"/>
    </source>
</evidence>
<feature type="binding site" evidence="6">
    <location>
        <position position="225"/>
    </location>
    <ligand>
        <name>Mg(2+)</name>
        <dbReference type="ChEBI" id="CHEBI:18420"/>
    </ligand>
</feature>
<dbReference type="InterPro" id="IPR027266">
    <property type="entry name" value="TrmE/GcvT-like"/>
</dbReference>
<organism evidence="8 9">
    <name type="scientific">Paracoccus denitrificans</name>
    <dbReference type="NCBI Taxonomy" id="266"/>
    <lineage>
        <taxon>Bacteria</taxon>
        <taxon>Pseudomonadati</taxon>
        <taxon>Pseudomonadota</taxon>
        <taxon>Alphaproteobacteria</taxon>
        <taxon>Rhodobacterales</taxon>
        <taxon>Paracoccaceae</taxon>
        <taxon>Paracoccus</taxon>
    </lineage>
</organism>
<comment type="cofactor">
    <cofactor evidence="6">
        <name>K(+)</name>
        <dbReference type="ChEBI" id="CHEBI:29103"/>
    </cofactor>
    <text evidence="6">Binds 1 potassium ion per subunit.</text>
</comment>
<evidence type="ECO:0000313" key="8">
    <source>
        <dbReference type="EMBL" id="TKW66772.1"/>
    </source>
</evidence>
<evidence type="ECO:0000256" key="3">
    <source>
        <dbReference type="ARBA" id="ARBA00022741"/>
    </source>
</evidence>
<comment type="function">
    <text evidence="6">Exhibits a very high intrinsic GTPase hydrolysis rate. Involved in the addition of a carboxymethylaminomethyl (cmnm) group at the wobble position (U34) of certain tRNAs, forming tRNA-cmnm(5)s(2)U34.</text>
</comment>
<dbReference type="NCBIfam" id="TIGR00231">
    <property type="entry name" value="small_GTP"/>
    <property type="match status" value="1"/>
</dbReference>
<accession>A0A533IAD9</accession>
<dbReference type="InterPro" id="IPR005225">
    <property type="entry name" value="Small_GTP-bd"/>
</dbReference>
<dbReference type="Gene3D" id="1.20.120.430">
    <property type="entry name" value="tRNA modification GTPase MnmE domain 2"/>
    <property type="match status" value="1"/>
</dbReference>
<dbReference type="InterPro" id="IPR004520">
    <property type="entry name" value="GTPase_MnmE"/>
</dbReference>
<dbReference type="GO" id="GO:0005525">
    <property type="term" value="F:GTP binding"/>
    <property type="evidence" value="ECO:0007669"/>
    <property type="project" value="UniProtKB-UniRule"/>
</dbReference>
<dbReference type="GO" id="GO:0005737">
    <property type="term" value="C:cytoplasm"/>
    <property type="evidence" value="ECO:0007669"/>
    <property type="project" value="UniProtKB-SubCell"/>
</dbReference>
<dbReference type="GO" id="GO:0002098">
    <property type="term" value="P:tRNA wobble uridine modification"/>
    <property type="evidence" value="ECO:0007669"/>
    <property type="project" value="TreeGrafter"/>
</dbReference>
<dbReference type="AlphaFoldDB" id="A0A533IAD9"/>
<feature type="binding site" evidence="6">
    <location>
        <position position="246"/>
    </location>
    <ligand>
        <name>Mg(2+)</name>
        <dbReference type="ChEBI" id="CHEBI:18420"/>
    </ligand>
</feature>
<dbReference type="HAMAP" id="MF_00379">
    <property type="entry name" value="GTPase_MnmE"/>
    <property type="match status" value="1"/>
</dbReference>
<keyword evidence="6" id="KW-0378">Hydrolase</keyword>
<dbReference type="PANTHER" id="PTHR42714">
    <property type="entry name" value="TRNA MODIFICATION GTPASE GTPBP3"/>
    <property type="match status" value="1"/>
</dbReference>
<name>A0A533IAD9_PARDE</name>
<feature type="binding site" evidence="6">
    <location>
        <position position="76"/>
    </location>
    <ligand>
        <name>(6S)-5-formyl-5,6,7,8-tetrahydrofolate</name>
        <dbReference type="ChEBI" id="CHEBI:57457"/>
    </ligand>
</feature>
<keyword evidence="5 6" id="KW-0342">GTP-binding</keyword>
<evidence type="ECO:0000256" key="4">
    <source>
        <dbReference type="ARBA" id="ARBA00022958"/>
    </source>
</evidence>
<evidence type="ECO:0000256" key="1">
    <source>
        <dbReference type="ARBA" id="ARBA00011043"/>
    </source>
</evidence>
<dbReference type="InterPro" id="IPR006073">
    <property type="entry name" value="GTP-bd"/>
</dbReference>
<dbReference type="GO" id="GO:0030488">
    <property type="term" value="P:tRNA methylation"/>
    <property type="evidence" value="ECO:0007669"/>
    <property type="project" value="TreeGrafter"/>
</dbReference>
<keyword evidence="3 6" id="KW-0547">Nucleotide-binding</keyword>
<dbReference type="GO" id="GO:0046872">
    <property type="term" value="F:metal ion binding"/>
    <property type="evidence" value="ECO:0007669"/>
    <property type="project" value="UniProtKB-KW"/>
</dbReference>
<dbReference type="PROSITE" id="PS51709">
    <property type="entry name" value="G_TRME"/>
    <property type="match status" value="1"/>
</dbReference>
<keyword evidence="6" id="KW-0479">Metal-binding</keyword>
<sequence>MDTIFAEATPPGRGGVSIVRISGPDARRVTEILCGSLPQARFGYYRPVVDGDDAIDNALVIRFDKGASFTGEESCELQLHGAPVVVKRVGAALKAHGLRHAEAGEFTLRAFLSGRMDLAEIEGLSDLLSAETEAQRKLAVETSNGALGRLAEGWRQALVAAGALITASIDFADEEIPEDVVEGLDDLIADVRASISKQLDSFPATERLRNGFEVALVGAPNAGKSSLMNAIARRDIAIVTDQAGTTRDIVEFRADLHGLPVTFLDTAGVRQTDDTVEVIGIQRTRDRAADADLRIFLGKVPEEVEDLVAPDDMFIETRADISGDLEAISSVTGKGVDELLEAIFDRLQQRISGLGVTSHARQADALADALTALDIPVSVPPEVKMEMLREATRNLERLVGRIDVEDYLGQVFSSFCVGK</sequence>
<dbReference type="InterPro" id="IPR027417">
    <property type="entry name" value="P-loop_NTPase"/>
</dbReference>
<protein>
    <recommendedName>
        <fullName evidence="6">tRNA modification GTPase MnmE</fullName>
        <ecNumber evidence="6">3.6.-.-</ecNumber>
    </recommendedName>
</protein>
<gene>
    <name evidence="6 8" type="primary">mnmE</name>
    <name evidence="6" type="synonym">trmE</name>
    <name evidence="8" type="ORF">DI616_09805</name>
</gene>
<evidence type="ECO:0000256" key="5">
    <source>
        <dbReference type="ARBA" id="ARBA00023134"/>
    </source>
</evidence>
<feature type="binding site" evidence="6">
    <location>
        <begin position="240"/>
        <end position="246"/>
    </location>
    <ligand>
        <name>GTP</name>
        <dbReference type="ChEBI" id="CHEBI:37565"/>
    </ligand>
</feature>
<feature type="binding site" evidence="6">
    <location>
        <begin position="265"/>
        <end position="268"/>
    </location>
    <ligand>
        <name>GTP</name>
        <dbReference type="ChEBI" id="CHEBI:37565"/>
    </ligand>
</feature>
<proteinExistence type="inferred from homology"/>
<evidence type="ECO:0000256" key="6">
    <source>
        <dbReference type="HAMAP-Rule" id="MF_00379"/>
    </source>
</evidence>
<dbReference type="EMBL" id="VAFL01000006">
    <property type="protein sequence ID" value="TKW66772.1"/>
    <property type="molecule type" value="Genomic_DNA"/>
</dbReference>
<dbReference type="NCBIfam" id="NF003661">
    <property type="entry name" value="PRK05291.1-3"/>
    <property type="match status" value="1"/>
</dbReference>
<evidence type="ECO:0000256" key="2">
    <source>
        <dbReference type="ARBA" id="ARBA00022694"/>
    </source>
</evidence>